<reference evidence="10" key="1">
    <citation type="submission" date="2022-12" db="EMBL/GenBank/DDBJ databases">
        <title>Genome assemblies of Blomia tropicalis.</title>
        <authorList>
            <person name="Cui Y."/>
        </authorList>
    </citation>
    <scope>NUCLEOTIDE SEQUENCE</scope>
    <source>
        <tissue evidence="10">Adult mites</tissue>
    </source>
</reference>
<dbReference type="GO" id="GO:0005741">
    <property type="term" value="C:mitochondrial outer membrane"/>
    <property type="evidence" value="ECO:0007669"/>
    <property type="project" value="UniProtKB-SubCell"/>
</dbReference>
<keyword evidence="5 9" id="KW-1133">Transmembrane helix</keyword>
<evidence type="ECO:0000256" key="8">
    <source>
        <dbReference type="SAM" id="Coils"/>
    </source>
</evidence>
<feature type="coiled-coil region" evidence="8">
    <location>
        <begin position="140"/>
        <end position="196"/>
    </location>
</feature>
<dbReference type="EMBL" id="JAPWDV010000002">
    <property type="protein sequence ID" value="KAJ6219340.1"/>
    <property type="molecule type" value="Genomic_DNA"/>
</dbReference>
<dbReference type="InterPro" id="IPR019392">
    <property type="entry name" value="Miga"/>
</dbReference>
<evidence type="ECO:0000313" key="10">
    <source>
        <dbReference type="EMBL" id="KAJ6219340.1"/>
    </source>
</evidence>
<evidence type="ECO:0000256" key="1">
    <source>
        <dbReference type="ARBA" id="ARBA00004294"/>
    </source>
</evidence>
<keyword evidence="3 9" id="KW-0812">Transmembrane</keyword>
<name>A0A9Q0RMC5_BLOTA</name>
<dbReference type="PANTHER" id="PTHR21508:SF5">
    <property type="entry name" value="MITOGUARDIN"/>
    <property type="match status" value="1"/>
</dbReference>
<comment type="caution">
    <text evidence="10">The sequence shown here is derived from an EMBL/GenBank/DDBJ whole genome shotgun (WGS) entry which is preliminary data.</text>
</comment>
<sequence>MSYRLTQITINLSPTARRLVIFVPPLLIGSVYILRKLYLLLKSDEKSIRENGKIQYEDITDSPASFSTTTSMTFNQVANLKDNLDGCAFSSDHKIGRSALSSSHKCANCRGGQKLSFRETSVYETSLKKFSTGQLVKYGFDNLNNAIKALEELKEKTNSLKEYSSVDEDNNVDSKLETLFNNLNKLSLEFEIFRNEFMPATYSVTSYLPEEDDDFDDQASYLSSATTTSMGYWDPEPNLHFFEIYQEALKNVAEIKSPRTDRTIATGCDNYEDFLAKVSCLRSAFAQLFSRAEIRSRYTKIGEEILRAILDHTLRDSTRCINAYYAFLNFITNENNFETIEMELKDRNINSVSFYDIVLDYMIMESFDDLENPPSAVKSVVSNRWLSASFREISLQTAVSAVMRRKRSKLLTQDGFFAHFYTILDDLSPVMAWGFLGTDDNLKFKCYSIKESTTAVINDYFSFDRCRYTSFDDLCEDILRVTEERYWELNNKLSILN</sequence>
<dbReference type="OMA" id="YMIMESF"/>
<dbReference type="Proteomes" id="UP001142055">
    <property type="component" value="Chromosome 2"/>
</dbReference>
<organism evidence="10 11">
    <name type="scientific">Blomia tropicalis</name>
    <name type="common">Mite</name>
    <dbReference type="NCBI Taxonomy" id="40697"/>
    <lineage>
        <taxon>Eukaryota</taxon>
        <taxon>Metazoa</taxon>
        <taxon>Ecdysozoa</taxon>
        <taxon>Arthropoda</taxon>
        <taxon>Chelicerata</taxon>
        <taxon>Arachnida</taxon>
        <taxon>Acari</taxon>
        <taxon>Acariformes</taxon>
        <taxon>Sarcoptiformes</taxon>
        <taxon>Astigmata</taxon>
        <taxon>Glycyphagoidea</taxon>
        <taxon>Echimyopodidae</taxon>
        <taxon>Blomia</taxon>
    </lineage>
</organism>
<dbReference type="GO" id="GO:0008053">
    <property type="term" value="P:mitochondrial fusion"/>
    <property type="evidence" value="ECO:0007669"/>
    <property type="project" value="InterPro"/>
</dbReference>
<keyword evidence="4" id="KW-1000">Mitochondrion outer membrane</keyword>
<feature type="transmembrane region" description="Helical" evidence="9">
    <location>
        <begin position="20"/>
        <end position="41"/>
    </location>
</feature>
<evidence type="ECO:0000256" key="3">
    <source>
        <dbReference type="ARBA" id="ARBA00022692"/>
    </source>
</evidence>
<keyword evidence="11" id="KW-1185">Reference proteome</keyword>
<dbReference type="AlphaFoldDB" id="A0A9Q0RMC5"/>
<accession>A0A9Q0RMC5</accession>
<keyword evidence="8" id="KW-0175">Coiled coil</keyword>
<evidence type="ECO:0000256" key="4">
    <source>
        <dbReference type="ARBA" id="ARBA00022787"/>
    </source>
</evidence>
<keyword evidence="6" id="KW-0496">Mitochondrion</keyword>
<evidence type="ECO:0000313" key="11">
    <source>
        <dbReference type="Proteomes" id="UP001142055"/>
    </source>
</evidence>
<keyword evidence="7 9" id="KW-0472">Membrane</keyword>
<evidence type="ECO:0000256" key="2">
    <source>
        <dbReference type="ARBA" id="ARBA00008969"/>
    </source>
</evidence>
<evidence type="ECO:0000256" key="6">
    <source>
        <dbReference type="ARBA" id="ARBA00023128"/>
    </source>
</evidence>
<gene>
    <name evidence="10" type="ORF">RDWZM_005152</name>
</gene>
<dbReference type="PANTHER" id="PTHR21508">
    <property type="entry name" value="MITOGUARDIN"/>
    <property type="match status" value="1"/>
</dbReference>
<protein>
    <submittedName>
        <fullName evidence="10">Uncharacterized protein</fullName>
    </submittedName>
</protein>
<proteinExistence type="inferred from homology"/>
<evidence type="ECO:0000256" key="9">
    <source>
        <dbReference type="SAM" id="Phobius"/>
    </source>
</evidence>
<evidence type="ECO:0000256" key="7">
    <source>
        <dbReference type="ARBA" id="ARBA00023136"/>
    </source>
</evidence>
<evidence type="ECO:0000256" key="5">
    <source>
        <dbReference type="ARBA" id="ARBA00022989"/>
    </source>
</evidence>
<comment type="similarity">
    <text evidence="2">Belongs to the mitoguardin family.</text>
</comment>
<dbReference type="Pfam" id="PF10265">
    <property type="entry name" value="Miga"/>
    <property type="match status" value="1"/>
</dbReference>
<comment type="subcellular location">
    <subcellularLocation>
        <location evidence="1">Mitochondrion outer membrane</location>
    </subcellularLocation>
</comment>